<dbReference type="PROSITE" id="PS50994">
    <property type="entry name" value="INTEGRASE"/>
    <property type="match status" value="1"/>
</dbReference>
<comment type="caution">
    <text evidence="3">The sequence shown here is derived from an EMBL/GenBank/DDBJ whole genome shotgun (WGS) entry which is preliminary data.</text>
</comment>
<dbReference type="GO" id="GO:0015074">
    <property type="term" value="P:DNA integration"/>
    <property type="evidence" value="ECO:0007669"/>
    <property type="project" value="InterPro"/>
</dbReference>
<reference evidence="3" key="1">
    <citation type="submission" date="2018-12" db="EMBL/GenBank/DDBJ databases">
        <authorList>
            <consortium name="PulseNet: The National Subtyping Network for Foodborne Disease Surveillance"/>
            <person name="Tarr C.L."/>
            <person name="Trees E."/>
            <person name="Katz L.S."/>
            <person name="Carleton-Romer H.A."/>
            <person name="Stroika S."/>
            <person name="Kucerova Z."/>
            <person name="Roache K.F."/>
            <person name="Sabol A.L."/>
            <person name="Besser J."/>
            <person name="Gerner-Smidt P."/>
        </authorList>
    </citation>
    <scope>NUCLEOTIDE SEQUENCE</scope>
    <source>
        <strain evidence="5">2015AM-1590</strain>
        <strain evidence="4">PNUSAS020861</strain>
        <strain evidence="3">PNUSAS060203</strain>
    </source>
</reference>
<evidence type="ECO:0000313" key="5">
    <source>
        <dbReference type="EMBL" id="EBT2140937.1"/>
    </source>
</evidence>
<dbReference type="AlphaFoldDB" id="A0A5T3MZB3"/>
<dbReference type="EMBL" id="AACYSG010000002">
    <property type="protein sequence ID" value="EAN6190377.1"/>
    <property type="molecule type" value="Genomic_DNA"/>
</dbReference>
<organism evidence="3">
    <name type="scientific">Salmonella enterica</name>
    <name type="common">Salmonella choleraesuis</name>
    <dbReference type="NCBI Taxonomy" id="28901"/>
    <lineage>
        <taxon>Bacteria</taxon>
        <taxon>Pseudomonadati</taxon>
        <taxon>Pseudomonadota</taxon>
        <taxon>Gammaproteobacteria</taxon>
        <taxon>Enterobacterales</taxon>
        <taxon>Enterobacteriaceae</taxon>
        <taxon>Salmonella</taxon>
    </lineage>
</organism>
<dbReference type="Gene3D" id="2.30.30.130">
    <property type="entry name" value="Transposase, Mu, C-terminal"/>
    <property type="match status" value="1"/>
</dbReference>
<dbReference type="GO" id="GO:0003677">
    <property type="term" value="F:DNA binding"/>
    <property type="evidence" value="ECO:0007669"/>
    <property type="project" value="InterPro"/>
</dbReference>
<feature type="domain" description="Integrase catalytic" evidence="1">
    <location>
        <begin position="297"/>
        <end position="517"/>
    </location>
</feature>
<dbReference type="InterPro" id="IPR009004">
    <property type="entry name" value="Transposase_Mu_C"/>
</dbReference>
<feature type="domain" description="HTH Mu-type" evidence="2">
    <location>
        <begin position="1"/>
        <end position="68"/>
    </location>
</feature>
<dbReference type="InterPro" id="IPR036388">
    <property type="entry name" value="WH-like_DNA-bd_sf"/>
</dbReference>
<sequence length="695" mass="79273">MYVVAKELVGVPGMPATTKGIREALQRYTGGEGDCARRRPGTKAIEYSVDCLPEVTQKALRERYVAQLMVGEAPQETAKPVVRCRRDPDAISPLEAYRGSPQLMEERLNALTENQRQVADARAALVREVFLLEDKGNLGRLKAINYVVSKARSGELPPLLQAAAVTANAKRGSGRTISRDPLYQWVLKYSQAKNAAERLLLLAPGKREEMKVEEISWLADFLAEYRQSNGRPMTEAYEDFVKEWNRRHAQEPYMLQIIPSYDAIRRVMKKLPEVVKQKGRVTGSEYKQIEGFTRRDWDAMPVNYVWIGDGHGMKLKCAHPIHGRPFSPEVTFVIDGATRFIVGWSLDLAENVFAVAGAIQHGIRNHGKPFMYYSDNGSGETADVMDKEVVGILPRLGVSHPTGIPGNPQGRGIIERLNRTLPMRIARKYRTYFGKGADRETLRKTNRDLRSAFNALQKGKTLNAVQRAAMRDLPSWAELIEAIRDGVEWYNNRPHSELPMKANGKHYSPAEHRKKRLAEEDTEIEWLSEVELRDMFRPMVEKPVRRCEIHWLNNIYYAPELRDEHGRKVLISYDIHNAEKIIVRRLDGSFICEAIWNGNKRAAFPVSAEYHKHQQRIKGMRKRAEEKIRDAEGEGINVLEHKQPEPWLGNIYQPVGNVVTVQQAGPEEERDEQTDIHFQRGLQLLAARQKKDPLE</sequence>
<evidence type="ECO:0000259" key="2">
    <source>
        <dbReference type="PROSITE" id="PS51702"/>
    </source>
</evidence>
<protein>
    <submittedName>
        <fullName evidence="3 5">Transposase</fullName>
    </submittedName>
</protein>
<evidence type="ECO:0000313" key="3">
    <source>
        <dbReference type="EMBL" id="EAN6190377.1"/>
    </source>
</evidence>
<dbReference type="RefSeq" id="WP_080067317.1">
    <property type="nucleotide sequence ID" value="NZ_MYOK01000010.1"/>
</dbReference>
<dbReference type="Pfam" id="PF09299">
    <property type="entry name" value="Mu-transpos_C"/>
    <property type="match status" value="1"/>
</dbReference>
<dbReference type="InterPro" id="IPR015378">
    <property type="entry name" value="Transposase-like_Mu_C"/>
</dbReference>
<dbReference type="SUPFAM" id="SSF50610">
    <property type="entry name" value="mu transposase, C-terminal domain"/>
    <property type="match status" value="1"/>
</dbReference>
<dbReference type="Gene3D" id="1.10.10.10">
    <property type="entry name" value="Winged helix-like DNA-binding domain superfamily/Winged helix DNA-binding domain"/>
    <property type="match status" value="1"/>
</dbReference>
<dbReference type="InterPro" id="IPR009061">
    <property type="entry name" value="DNA-bd_dom_put_sf"/>
</dbReference>
<dbReference type="EMBL" id="AAGGEZ010000029">
    <property type="protein sequence ID" value="EBN6116862.1"/>
    <property type="molecule type" value="Genomic_DNA"/>
</dbReference>
<dbReference type="SUPFAM" id="SSF46955">
    <property type="entry name" value="Putative DNA-binding domain"/>
    <property type="match status" value="1"/>
</dbReference>
<evidence type="ECO:0000259" key="1">
    <source>
        <dbReference type="PROSITE" id="PS50994"/>
    </source>
</evidence>
<dbReference type="PROSITE" id="PS51702">
    <property type="entry name" value="HTH_MU"/>
    <property type="match status" value="1"/>
</dbReference>
<dbReference type="InterPro" id="IPR003314">
    <property type="entry name" value="Mu-type_HTH"/>
</dbReference>
<dbReference type="SUPFAM" id="SSF53098">
    <property type="entry name" value="Ribonuclease H-like"/>
    <property type="match status" value="1"/>
</dbReference>
<dbReference type="InterPro" id="IPR001584">
    <property type="entry name" value="Integrase_cat-core"/>
</dbReference>
<accession>A0A5T3MZB3</accession>
<dbReference type="InterPro" id="IPR012337">
    <property type="entry name" value="RNaseH-like_sf"/>
</dbReference>
<dbReference type="InterPro" id="IPR036397">
    <property type="entry name" value="RNaseH_sf"/>
</dbReference>
<name>A0A5T3MZB3_SALER</name>
<gene>
    <name evidence="5" type="ORF">CJH67_20360</name>
    <name evidence="4" type="ORF">DWF34_17770</name>
    <name evidence="3" type="ORF">EJS11_02805</name>
</gene>
<dbReference type="Gene3D" id="3.30.420.10">
    <property type="entry name" value="Ribonuclease H-like superfamily/Ribonuclease H"/>
    <property type="match status" value="1"/>
</dbReference>
<proteinExistence type="predicted"/>
<evidence type="ECO:0000313" key="4">
    <source>
        <dbReference type="EMBL" id="EBN6116862.1"/>
    </source>
</evidence>
<dbReference type="EMBL" id="AAGYAS010000006">
    <property type="protein sequence ID" value="EBT2140937.1"/>
    <property type="molecule type" value="Genomic_DNA"/>
</dbReference>